<dbReference type="Proteomes" id="UP000617426">
    <property type="component" value="Unassembled WGS sequence"/>
</dbReference>
<protein>
    <submittedName>
        <fullName evidence="14">Membrane-associated protease RseP (Regulator of RpoE activity)</fullName>
    </submittedName>
</protein>
<evidence type="ECO:0000259" key="12">
    <source>
        <dbReference type="Pfam" id="PF02163"/>
    </source>
</evidence>
<evidence type="ECO:0000256" key="5">
    <source>
        <dbReference type="ARBA" id="ARBA00022692"/>
    </source>
</evidence>
<evidence type="ECO:0000313" key="14">
    <source>
        <dbReference type="EMBL" id="MBB6334809.1"/>
    </source>
</evidence>
<dbReference type="CDD" id="cd06163">
    <property type="entry name" value="S2P-M50_PDZ_RseP-like"/>
    <property type="match status" value="1"/>
</dbReference>
<dbReference type="Gene3D" id="2.30.42.10">
    <property type="match status" value="1"/>
</dbReference>
<feature type="transmembrane region" description="Helical" evidence="11">
    <location>
        <begin position="6"/>
        <end position="24"/>
    </location>
</feature>
<dbReference type="RefSeq" id="WP_320657652.1">
    <property type="nucleotide sequence ID" value="NZ_JACHMK010000001.1"/>
</dbReference>
<keyword evidence="5 11" id="KW-0812">Transmembrane</keyword>
<evidence type="ECO:0000256" key="1">
    <source>
        <dbReference type="ARBA" id="ARBA00001947"/>
    </source>
</evidence>
<dbReference type="Pfam" id="PF17820">
    <property type="entry name" value="PDZ_6"/>
    <property type="match status" value="1"/>
</dbReference>
<dbReference type="EMBL" id="JACHMK010000001">
    <property type="protein sequence ID" value="MBB6334809.1"/>
    <property type="molecule type" value="Genomic_DNA"/>
</dbReference>
<dbReference type="PANTHER" id="PTHR42837:SF2">
    <property type="entry name" value="MEMBRANE METALLOPROTEASE ARASP2, CHLOROPLASTIC-RELATED"/>
    <property type="match status" value="1"/>
</dbReference>
<evidence type="ECO:0000313" key="15">
    <source>
        <dbReference type="Proteomes" id="UP000617426"/>
    </source>
</evidence>
<evidence type="ECO:0000256" key="2">
    <source>
        <dbReference type="ARBA" id="ARBA00004141"/>
    </source>
</evidence>
<dbReference type="InterPro" id="IPR041489">
    <property type="entry name" value="PDZ_6"/>
</dbReference>
<name>A0A923E2Q6_9ACTO</name>
<dbReference type="InterPro" id="IPR036034">
    <property type="entry name" value="PDZ_sf"/>
</dbReference>
<comment type="subcellular location">
    <subcellularLocation>
        <location evidence="2">Membrane</location>
        <topology evidence="2">Multi-pass membrane protein</topology>
    </subcellularLocation>
</comment>
<evidence type="ECO:0000259" key="13">
    <source>
        <dbReference type="Pfam" id="PF17820"/>
    </source>
</evidence>
<dbReference type="Pfam" id="PF02163">
    <property type="entry name" value="Peptidase_M50"/>
    <property type="match status" value="1"/>
</dbReference>
<comment type="similarity">
    <text evidence="3">Belongs to the peptidase M50B family.</text>
</comment>
<keyword evidence="6" id="KW-0378">Hydrolase</keyword>
<dbReference type="GO" id="GO:0006508">
    <property type="term" value="P:proteolysis"/>
    <property type="evidence" value="ECO:0007669"/>
    <property type="project" value="UniProtKB-KW"/>
</dbReference>
<evidence type="ECO:0000256" key="8">
    <source>
        <dbReference type="ARBA" id="ARBA00022989"/>
    </source>
</evidence>
<feature type="transmembrane region" description="Helical" evidence="11">
    <location>
        <begin position="385"/>
        <end position="407"/>
    </location>
</feature>
<evidence type="ECO:0000256" key="3">
    <source>
        <dbReference type="ARBA" id="ARBA00007931"/>
    </source>
</evidence>
<feature type="transmembrane region" description="Helical" evidence="11">
    <location>
        <begin position="324"/>
        <end position="344"/>
    </location>
</feature>
<feature type="transmembrane region" description="Helical" evidence="11">
    <location>
        <begin position="123"/>
        <end position="148"/>
    </location>
</feature>
<dbReference type="PANTHER" id="PTHR42837">
    <property type="entry name" value="REGULATOR OF SIGMA-E PROTEASE RSEP"/>
    <property type="match status" value="1"/>
</dbReference>
<evidence type="ECO:0000256" key="11">
    <source>
        <dbReference type="SAM" id="Phobius"/>
    </source>
</evidence>
<feature type="domain" description="PDZ" evidence="13">
    <location>
        <begin position="173"/>
        <end position="218"/>
    </location>
</feature>
<evidence type="ECO:0000256" key="6">
    <source>
        <dbReference type="ARBA" id="ARBA00022801"/>
    </source>
</evidence>
<keyword evidence="15" id="KW-1185">Reference proteome</keyword>
<proteinExistence type="inferred from homology"/>
<gene>
    <name evidence="14" type="ORF">HD592_001374</name>
</gene>
<accession>A0A923E2Q6</accession>
<keyword evidence="7" id="KW-0862">Zinc</keyword>
<reference evidence="14" key="1">
    <citation type="submission" date="2020-08" db="EMBL/GenBank/DDBJ databases">
        <title>Sequencing the genomes of 1000 actinobacteria strains.</title>
        <authorList>
            <person name="Klenk H.-P."/>
        </authorList>
    </citation>
    <scope>NUCLEOTIDE SEQUENCE</scope>
    <source>
        <strain evidence="14">DSM 10695</strain>
    </source>
</reference>
<dbReference type="GO" id="GO:0004222">
    <property type="term" value="F:metalloendopeptidase activity"/>
    <property type="evidence" value="ECO:0007669"/>
    <property type="project" value="InterPro"/>
</dbReference>
<dbReference type="GO" id="GO:0016020">
    <property type="term" value="C:membrane"/>
    <property type="evidence" value="ECO:0007669"/>
    <property type="project" value="UniProtKB-SubCell"/>
</dbReference>
<comment type="caution">
    <text evidence="14">The sequence shown here is derived from an EMBL/GenBank/DDBJ whole genome shotgun (WGS) entry which is preliminary data.</text>
</comment>
<dbReference type="AlphaFoldDB" id="A0A923E2Q6"/>
<evidence type="ECO:0000256" key="7">
    <source>
        <dbReference type="ARBA" id="ARBA00022833"/>
    </source>
</evidence>
<feature type="transmembrane region" description="Helical" evidence="11">
    <location>
        <begin position="58"/>
        <end position="76"/>
    </location>
</feature>
<evidence type="ECO:0000256" key="9">
    <source>
        <dbReference type="ARBA" id="ARBA00023049"/>
    </source>
</evidence>
<feature type="domain" description="Peptidase M50" evidence="12">
    <location>
        <begin position="11"/>
        <end position="364"/>
    </location>
</feature>
<evidence type="ECO:0000256" key="4">
    <source>
        <dbReference type="ARBA" id="ARBA00022670"/>
    </source>
</evidence>
<comment type="cofactor">
    <cofactor evidence="1">
        <name>Zn(2+)</name>
        <dbReference type="ChEBI" id="CHEBI:29105"/>
    </cofactor>
</comment>
<dbReference type="SUPFAM" id="SSF50156">
    <property type="entry name" value="PDZ domain-like"/>
    <property type="match status" value="1"/>
</dbReference>
<sequence length="413" mass="43084">MSGSLWGIGAILVGLVLSVALHELGHLLPAKRFGALVPEFAVGFGPALWKRERGSTVYAIRALPLGGYVRILGMFGPGSPTRKRRRRDGRPTLAEEARIASREEVPLGCEHRAFHRLSWWRKAIVMVCGPLVNLVLALVFLMGAMIGIGSPAPSLTLESVSPSVSSSLGEVPGPAHEAGLRAGDTIEAVDGRAVEDWRRFQELVAASGGGEMEISYRREGRSQSVRLHAVETPQGAHVLGVASALERRRAGLSETLAAYARLAGGTASAVVRLPAAAWDVGAALVTGAERDGAGLMSIVGVGRIAGEVTGDGSALGIDGALQKFAVILSLLASLNMALGIFNLIPLPPLDGGHIAGALVEGARGLYSRLRGLDAPGSVDTARLMPLTWCVAAVLMALTALLVLADIISPLTLR</sequence>
<dbReference type="InterPro" id="IPR004387">
    <property type="entry name" value="Pept_M50_Zn"/>
</dbReference>
<keyword evidence="9" id="KW-0482">Metalloprotease</keyword>
<organism evidence="14 15">
    <name type="scientific">Schaalia hyovaginalis</name>
    <dbReference type="NCBI Taxonomy" id="29316"/>
    <lineage>
        <taxon>Bacteria</taxon>
        <taxon>Bacillati</taxon>
        <taxon>Actinomycetota</taxon>
        <taxon>Actinomycetes</taxon>
        <taxon>Actinomycetales</taxon>
        <taxon>Actinomycetaceae</taxon>
        <taxon>Schaalia</taxon>
    </lineage>
</organism>
<keyword evidence="10 11" id="KW-0472">Membrane</keyword>
<keyword evidence="4 14" id="KW-0645">Protease</keyword>
<evidence type="ECO:0000256" key="10">
    <source>
        <dbReference type="ARBA" id="ARBA00023136"/>
    </source>
</evidence>
<dbReference type="InterPro" id="IPR008915">
    <property type="entry name" value="Peptidase_M50"/>
</dbReference>
<keyword evidence="8 11" id="KW-1133">Transmembrane helix</keyword>